<dbReference type="EMBL" id="CAJPIZ010000938">
    <property type="protein sequence ID" value="CAG2102565.1"/>
    <property type="molecule type" value="Genomic_DNA"/>
</dbReference>
<dbReference type="AlphaFoldDB" id="A0A7R9KHT4"/>
<dbReference type="PANTHER" id="PTHR24366:SF96">
    <property type="entry name" value="LEUCINE RICH REPEAT CONTAINING 53"/>
    <property type="match status" value="1"/>
</dbReference>
<keyword evidence="3" id="KW-0472">Membrane</keyword>
<dbReference type="InterPro" id="IPR003591">
    <property type="entry name" value="Leu-rich_rpt_typical-subtyp"/>
</dbReference>
<dbReference type="SMART" id="SM00369">
    <property type="entry name" value="LRR_TYP"/>
    <property type="match status" value="5"/>
</dbReference>
<dbReference type="Pfam" id="PF13855">
    <property type="entry name" value="LRR_8"/>
    <property type="match status" value="2"/>
</dbReference>
<reference evidence="4" key="1">
    <citation type="submission" date="2020-11" db="EMBL/GenBank/DDBJ databases">
        <authorList>
            <person name="Tran Van P."/>
        </authorList>
    </citation>
    <scope>NUCLEOTIDE SEQUENCE</scope>
</reference>
<keyword evidence="3" id="KW-0812">Transmembrane</keyword>
<sequence length="898" mass="101179">MVRNGYITALADSYNDYIWYTQQQSLNCNWPTTVRHMVNYISGDSLLPYPPMTDIWRVFSVNVWLTILTAFIVMITIGSLHDKIIRKGDHMSFFRNAWIFMKASMLIGERTLGHSNWLYILWLISIMPLAYIMQNDLTAQMTNRPVKHMNNIDDLVADNRYNIYVDTLVNELANASATDTLYDRFNLARAIEWGNRIVTLHLAEPNVLALLSTLCYGPQLYAYVDQVDLIRKLPADKKQFYTLNFYDLSIDELPANVFGGLQFEQIYIQGSTALTRVHRLAFNGTDTYSTKLYIVGSPLTDTMDKDWDLFGAIHKLPVSGHQNLSEVYIIWNPRLKSIAAHAFDELPALKQLFLSNNAIQSVGGHAFAVAGNHSDDQLVQIYLDSNSLTSDSFGVGALAATIPVSGGYHINYYSNNLAVSQRRMLSTGEIQPLYVPEPGYNLFEAIRATTTLISIQIYGSNLTKVPRDAFRSHPNIVNIDMANNPIAAIEPHAFDNTTMLQYMVFSNDHLATLPADAFNVGEEKYREIEVHLEGNNLNKVNLTGATFAHINGYVNLYLYNNGFQYLNETVFTAFLLSKPHNKIYSDTDCKHKAFLFVLTALINCVVGNNSACPDTPIRPPCKYIDGGTYCDIECKGPAFITKILTDLNSRLPIGQKLFRKLYLSNTQIEELPAKAFGGIQFSEINIQELYQLRRVNIDAFDGTALSITTLFISWTPVTEVATNGSDLFAAIDMLKYLESLYLGATNVTTLPSMSVSGLRNLRYIYFNHNPLKYVDANAFNNLHSLSLLEFTESPAQRVAAYAFTIGQNTTAQALRIDFSPQPNDPFDIRSLESIGCATTLSLGKGSMKYLNRIEFETFFSANVKNTVFDVDIDCADSRNQWIVQKYPHVWKDLKCSTI</sequence>
<keyword evidence="5" id="KW-1185">Reference proteome</keyword>
<evidence type="ECO:0000256" key="1">
    <source>
        <dbReference type="ARBA" id="ARBA00022614"/>
    </source>
</evidence>
<evidence type="ECO:0000256" key="3">
    <source>
        <dbReference type="SAM" id="Phobius"/>
    </source>
</evidence>
<dbReference type="Proteomes" id="UP000759131">
    <property type="component" value="Unassembled WGS sequence"/>
</dbReference>
<dbReference type="SUPFAM" id="SSF52058">
    <property type="entry name" value="L domain-like"/>
    <property type="match status" value="2"/>
</dbReference>
<evidence type="ECO:0000313" key="5">
    <source>
        <dbReference type="Proteomes" id="UP000759131"/>
    </source>
</evidence>
<organism evidence="4">
    <name type="scientific">Medioppia subpectinata</name>
    <dbReference type="NCBI Taxonomy" id="1979941"/>
    <lineage>
        <taxon>Eukaryota</taxon>
        <taxon>Metazoa</taxon>
        <taxon>Ecdysozoa</taxon>
        <taxon>Arthropoda</taxon>
        <taxon>Chelicerata</taxon>
        <taxon>Arachnida</taxon>
        <taxon>Acari</taxon>
        <taxon>Acariformes</taxon>
        <taxon>Sarcoptiformes</taxon>
        <taxon>Oribatida</taxon>
        <taxon>Brachypylina</taxon>
        <taxon>Oppioidea</taxon>
        <taxon>Oppiidae</taxon>
        <taxon>Medioppia</taxon>
    </lineage>
</organism>
<dbReference type="InterPro" id="IPR026906">
    <property type="entry name" value="LRR_5"/>
</dbReference>
<name>A0A7R9KHT4_9ACAR</name>
<dbReference type="Pfam" id="PF13306">
    <property type="entry name" value="LRR_5"/>
    <property type="match status" value="1"/>
</dbReference>
<accession>A0A7R9KHT4</accession>
<keyword evidence="1" id="KW-0433">Leucine-rich repeat</keyword>
<dbReference type="EMBL" id="OC855513">
    <property type="protein sequence ID" value="CAD7622135.1"/>
    <property type="molecule type" value="Genomic_DNA"/>
</dbReference>
<keyword evidence="3" id="KW-1133">Transmembrane helix</keyword>
<dbReference type="Gene3D" id="3.80.10.10">
    <property type="entry name" value="Ribonuclease Inhibitor"/>
    <property type="match status" value="3"/>
</dbReference>
<proteinExistence type="predicted"/>
<gene>
    <name evidence="4" type="ORF">OSB1V03_LOCUS2603</name>
</gene>
<dbReference type="PANTHER" id="PTHR24366">
    <property type="entry name" value="IG(IMMUNOGLOBULIN) AND LRR(LEUCINE RICH REPEAT) DOMAINS"/>
    <property type="match status" value="1"/>
</dbReference>
<feature type="transmembrane region" description="Helical" evidence="3">
    <location>
        <begin position="116"/>
        <end position="133"/>
    </location>
</feature>
<evidence type="ECO:0000256" key="2">
    <source>
        <dbReference type="ARBA" id="ARBA00022737"/>
    </source>
</evidence>
<dbReference type="InterPro" id="IPR001611">
    <property type="entry name" value="Leu-rich_rpt"/>
</dbReference>
<evidence type="ECO:0000313" key="4">
    <source>
        <dbReference type="EMBL" id="CAD7622135.1"/>
    </source>
</evidence>
<feature type="transmembrane region" description="Helical" evidence="3">
    <location>
        <begin position="55"/>
        <end position="77"/>
    </location>
</feature>
<keyword evidence="2" id="KW-0677">Repeat</keyword>
<dbReference type="InterPro" id="IPR032675">
    <property type="entry name" value="LRR_dom_sf"/>
</dbReference>
<protein>
    <submittedName>
        <fullName evidence="4">Uncharacterized protein</fullName>
    </submittedName>
</protein>
<dbReference type="OrthoDB" id="6022531at2759"/>